<dbReference type="PANTHER" id="PTHR43047">
    <property type="entry name" value="TWO-COMPONENT HISTIDINE PROTEIN KINASE"/>
    <property type="match status" value="1"/>
</dbReference>
<dbReference type="InterPro" id="IPR003594">
    <property type="entry name" value="HATPase_dom"/>
</dbReference>
<gene>
    <name evidence="9" type="ORF">JJ685_09060</name>
</gene>
<dbReference type="GO" id="GO:0009927">
    <property type="term" value="F:histidine phosphotransfer kinase activity"/>
    <property type="evidence" value="ECO:0007669"/>
    <property type="project" value="TreeGrafter"/>
</dbReference>
<dbReference type="SMART" id="SM00448">
    <property type="entry name" value="REC"/>
    <property type="match status" value="1"/>
</dbReference>
<keyword evidence="5" id="KW-0597">Phosphoprotein</keyword>
<dbReference type="InterPro" id="IPR004358">
    <property type="entry name" value="Sig_transdc_His_kin-like_C"/>
</dbReference>
<dbReference type="EMBL" id="JAEQNE010000002">
    <property type="protein sequence ID" value="MBL0391286.1"/>
    <property type="molecule type" value="Genomic_DNA"/>
</dbReference>
<dbReference type="GO" id="GO:0000155">
    <property type="term" value="F:phosphorelay sensor kinase activity"/>
    <property type="evidence" value="ECO:0007669"/>
    <property type="project" value="InterPro"/>
</dbReference>
<evidence type="ECO:0000256" key="4">
    <source>
        <dbReference type="ARBA" id="ARBA00022777"/>
    </source>
</evidence>
<evidence type="ECO:0000256" key="5">
    <source>
        <dbReference type="PROSITE-ProRule" id="PRU00169"/>
    </source>
</evidence>
<feature type="transmembrane region" description="Helical" evidence="6">
    <location>
        <begin position="56"/>
        <end position="75"/>
    </location>
</feature>
<feature type="domain" description="Histidine kinase" evidence="7">
    <location>
        <begin position="200"/>
        <end position="424"/>
    </location>
</feature>
<dbReference type="Gene3D" id="3.30.565.10">
    <property type="entry name" value="Histidine kinase-like ATPase, C-terminal domain"/>
    <property type="match status" value="1"/>
</dbReference>
<organism evidence="9 10">
    <name type="scientific">Ramlibacter monticola</name>
    <dbReference type="NCBI Taxonomy" id="1926872"/>
    <lineage>
        <taxon>Bacteria</taxon>
        <taxon>Pseudomonadati</taxon>
        <taxon>Pseudomonadota</taxon>
        <taxon>Betaproteobacteria</taxon>
        <taxon>Burkholderiales</taxon>
        <taxon>Comamonadaceae</taxon>
        <taxon>Ramlibacter</taxon>
    </lineage>
</organism>
<protein>
    <recommendedName>
        <fullName evidence="2">histidine kinase</fullName>
        <ecNumber evidence="2">2.7.13.3</ecNumber>
    </recommendedName>
</protein>
<dbReference type="PROSITE" id="PS50110">
    <property type="entry name" value="RESPONSE_REGULATORY"/>
    <property type="match status" value="1"/>
</dbReference>
<evidence type="ECO:0000256" key="3">
    <source>
        <dbReference type="ARBA" id="ARBA00022679"/>
    </source>
</evidence>
<feature type="transmembrane region" description="Helical" evidence="6">
    <location>
        <begin position="133"/>
        <end position="149"/>
    </location>
</feature>
<dbReference type="CDD" id="cd17546">
    <property type="entry name" value="REC_hyHK_CKI1_RcsC-like"/>
    <property type="match status" value="1"/>
</dbReference>
<feature type="modified residue" description="4-aspartylphosphate" evidence="5">
    <location>
        <position position="499"/>
    </location>
</feature>
<dbReference type="SUPFAM" id="SSF55874">
    <property type="entry name" value="ATPase domain of HSP90 chaperone/DNA topoisomerase II/histidine kinase"/>
    <property type="match status" value="1"/>
</dbReference>
<dbReference type="Pfam" id="PF02518">
    <property type="entry name" value="HATPase_c"/>
    <property type="match status" value="1"/>
</dbReference>
<keyword evidence="6" id="KW-0812">Transmembrane</keyword>
<evidence type="ECO:0000259" key="7">
    <source>
        <dbReference type="PROSITE" id="PS50109"/>
    </source>
</evidence>
<evidence type="ECO:0000256" key="6">
    <source>
        <dbReference type="SAM" id="Phobius"/>
    </source>
</evidence>
<dbReference type="InterPro" id="IPR001789">
    <property type="entry name" value="Sig_transdc_resp-reg_receiver"/>
</dbReference>
<keyword evidence="10" id="KW-1185">Reference proteome</keyword>
<dbReference type="Proteomes" id="UP000599109">
    <property type="component" value="Unassembled WGS sequence"/>
</dbReference>
<feature type="domain" description="Response regulatory" evidence="8">
    <location>
        <begin position="449"/>
        <end position="567"/>
    </location>
</feature>
<keyword evidence="3" id="KW-0808">Transferase</keyword>
<dbReference type="InterPro" id="IPR005467">
    <property type="entry name" value="His_kinase_dom"/>
</dbReference>
<dbReference type="InterPro" id="IPR036890">
    <property type="entry name" value="HATPase_C_sf"/>
</dbReference>
<dbReference type="PANTHER" id="PTHR43047:SF72">
    <property type="entry name" value="OSMOSENSING HISTIDINE PROTEIN KINASE SLN1"/>
    <property type="match status" value="1"/>
</dbReference>
<name>A0A936Z031_9BURK</name>
<accession>A0A936Z031</accession>
<dbReference type="PRINTS" id="PR00344">
    <property type="entry name" value="BCTRLSENSOR"/>
</dbReference>
<dbReference type="SUPFAM" id="SSF47384">
    <property type="entry name" value="Homodimeric domain of signal transducing histidine kinase"/>
    <property type="match status" value="1"/>
</dbReference>
<dbReference type="EC" id="2.7.13.3" evidence="2"/>
<dbReference type="InterPro" id="IPR011006">
    <property type="entry name" value="CheY-like_superfamily"/>
</dbReference>
<proteinExistence type="predicted"/>
<keyword evidence="6" id="KW-0472">Membrane</keyword>
<dbReference type="PROSITE" id="PS50109">
    <property type="entry name" value="HIS_KIN"/>
    <property type="match status" value="1"/>
</dbReference>
<dbReference type="Pfam" id="PF00072">
    <property type="entry name" value="Response_reg"/>
    <property type="match status" value="1"/>
</dbReference>
<evidence type="ECO:0000313" key="10">
    <source>
        <dbReference type="Proteomes" id="UP000599109"/>
    </source>
</evidence>
<sequence length="589" mass="65049">MERIKRFIRGLSRSYRFHHETNPSLLGWIGVLGVVALSALYLVRLTGKLPPRWDDVWFRLPAILTCLLVALRRWWPAPVARYYLPYSYFTVFYCLAFFMPLSLLENRGAPNTVVNMMLGAMLVILLTDWRNTVVMIVAGYGGAAAYFLATNPASEFPLEFLYWWVPLCLVLVAGGSISKYIERRAELERLRRLYSGLAGSIAHEVRNPLAQVQHAMRTAQSLLPRTGGGDIVPVPRQQIDAVVRELAQGTNAAHRGLQAITLTLNQVNGKTLDSGSFAVLSAAMCVQKAMHEYAFESAEQRSRVQVQVAGDFLFLGDETACVLILFNLLKNALYYLPLHPDASITISVENAPVHRIVMRDTGPGIAPERLPELFEEFHSFGKTEGTGLGLAFCRRAMRAFGGDIRCESELGRFTEFTLSFPPAPAGAELPAMAPENLPSAPPVSFGGRTVLVVDDSAFNRAIVKARLRELDLRVLEARHGQEALQIIDEGAQPAAILMDMEMPGISGIEATRALRERPAPARTIPVLALSANDLPAWREGALAVGMNGYLTKPIQPEVLSAELARVLNLDVKPPPEHAEARRREPALKR</sequence>
<keyword evidence="6" id="KW-1133">Transmembrane helix</keyword>
<comment type="caution">
    <text evidence="9">The sequence shown here is derived from an EMBL/GenBank/DDBJ whole genome shotgun (WGS) entry which is preliminary data.</text>
</comment>
<feature type="transmembrane region" description="Helical" evidence="6">
    <location>
        <begin position="82"/>
        <end position="103"/>
    </location>
</feature>
<evidence type="ECO:0000256" key="1">
    <source>
        <dbReference type="ARBA" id="ARBA00000085"/>
    </source>
</evidence>
<dbReference type="RefSeq" id="WP_201673927.1">
    <property type="nucleotide sequence ID" value="NZ_JAEQNE010000002.1"/>
</dbReference>
<dbReference type="AlphaFoldDB" id="A0A936Z031"/>
<feature type="transmembrane region" description="Helical" evidence="6">
    <location>
        <begin position="109"/>
        <end position="126"/>
    </location>
</feature>
<reference evidence="9 10" key="1">
    <citation type="journal article" date="2017" name="Int. J. Syst. Evol. Microbiol.">
        <title>Ramlibacter monticola sp. nov., isolated from forest soil.</title>
        <authorList>
            <person name="Chaudhary D.K."/>
            <person name="Kim J."/>
        </authorList>
    </citation>
    <scope>NUCLEOTIDE SEQUENCE [LARGE SCALE GENOMIC DNA]</scope>
    <source>
        <strain evidence="9 10">KACC 19175</strain>
    </source>
</reference>
<keyword evidence="4" id="KW-0418">Kinase</keyword>
<evidence type="ECO:0000313" key="9">
    <source>
        <dbReference type="EMBL" id="MBL0391286.1"/>
    </source>
</evidence>
<dbReference type="GO" id="GO:0005886">
    <property type="term" value="C:plasma membrane"/>
    <property type="evidence" value="ECO:0007669"/>
    <property type="project" value="TreeGrafter"/>
</dbReference>
<feature type="transmembrane region" description="Helical" evidence="6">
    <location>
        <begin position="21"/>
        <end position="44"/>
    </location>
</feature>
<evidence type="ECO:0000259" key="8">
    <source>
        <dbReference type="PROSITE" id="PS50110"/>
    </source>
</evidence>
<dbReference type="SMART" id="SM00387">
    <property type="entry name" value="HATPase_c"/>
    <property type="match status" value="1"/>
</dbReference>
<dbReference type="SUPFAM" id="SSF52172">
    <property type="entry name" value="CheY-like"/>
    <property type="match status" value="1"/>
</dbReference>
<dbReference type="InterPro" id="IPR036097">
    <property type="entry name" value="HisK_dim/P_sf"/>
</dbReference>
<evidence type="ECO:0000256" key="2">
    <source>
        <dbReference type="ARBA" id="ARBA00012438"/>
    </source>
</evidence>
<feature type="transmembrane region" description="Helical" evidence="6">
    <location>
        <begin position="161"/>
        <end position="181"/>
    </location>
</feature>
<comment type="catalytic activity">
    <reaction evidence="1">
        <text>ATP + protein L-histidine = ADP + protein N-phospho-L-histidine.</text>
        <dbReference type="EC" id="2.7.13.3"/>
    </reaction>
</comment>
<dbReference type="Gene3D" id="3.40.50.2300">
    <property type="match status" value="1"/>
</dbReference>